<evidence type="ECO:0000256" key="2">
    <source>
        <dbReference type="SAM" id="SignalP"/>
    </source>
</evidence>
<keyword evidence="2" id="KW-0732">Signal</keyword>
<evidence type="ECO:0000313" key="3">
    <source>
        <dbReference type="EMBL" id="KAJ9589907.1"/>
    </source>
</evidence>
<feature type="chain" id="PRO_5042149208" description="JNK1/MAPK8-associated membrane protein" evidence="2">
    <location>
        <begin position="23"/>
        <end position="324"/>
    </location>
</feature>
<reference evidence="3" key="1">
    <citation type="journal article" date="2023" name="IScience">
        <title>Live-bearing cockroach genome reveals convergent evolutionary mechanisms linked to viviparity in insects and beyond.</title>
        <authorList>
            <person name="Fouks B."/>
            <person name="Harrison M.C."/>
            <person name="Mikhailova A.A."/>
            <person name="Marchal E."/>
            <person name="English S."/>
            <person name="Carruthers M."/>
            <person name="Jennings E.C."/>
            <person name="Chiamaka E.L."/>
            <person name="Frigard R.A."/>
            <person name="Pippel M."/>
            <person name="Attardo G.M."/>
            <person name="Benoit J.B."/>
            <person name="Bornberg-Bauer E."/>
            <person name="Tobe S.S."/>
        </authorList>
    </citation>
    <scope>NUCLEOTIDE SEQUENCE</scope>
    <source>
        <strain evidence="3">Stay&amp;Tobe</strain>
    </source>
</reference>
<organism evidence="3 4">
    <name type="scientific">Diploptera punctata</name>
    <name type="common">Pacific beetle cockroach</name>
    <dbReference type="NCBI Taxonomy" id="6984"/>
    <lineage>
        <taxon>Eukaryota</taxon>
        <taxon>Metazoa</taxon>
        <taxon>Ecdysozoa</taxon>
        <taxon>Arthropoda</taxon>
        <taxon>Hexapoda</taxon>
        <taxon>Insecta</taxon>
        <taxon>Pterygota</taxon>
        <taxon>Neoptera</taxon>
        <taxon>Polyneoptera</taxon>
        <taxon>Dictyoptera</taxon>
        <taxon>Blattodea</taxon>
        <taxon>Blaberoidea</taxon>
        <taxon>Blaberidae</taxon>
        <taxon>Diplopterinae</taxon>
        <taxon>Diploptera</taxon>
    </lineage>
</organism>
<gene>
    <name evidence="3" type="ORF">L9F63_016968</name>
</gene>
<dbReference type="EMBL" id="JASPKZ010004587">
    <property type="protein sequence ID" value="KAJ9589907.1"/>
    <property type="molecule type" value="Genomic_DNA"/>
</dbReference>
<feature type="transmembrane region" description="Helical" evidence="1">
    <location>
        <begin position="81"/>
        <end position="99"/>
    </location>
</feature>
<keyword evidence="1" id="KW-0472">Membrane</keyword>
<dbReference type="GO" id="GO:0036503">
    <property type="term" value="P:ERAD pathway"/>
    <property type="evidence" value="ECO:0007669"/>
    <property type="project" value="TreeGrafter"/>
</dbReference>
<dbReference type="Pfam" id="PF05571">
    <property type="entry name" value="JAMP"/>
    <property type="match status" value="1"/>
</dbReference>
<feature type="transmembrane region" description="Helical" evidence="1">
    <location>
        <begin position="208"/>
        <end position="227"/>
    </location>
</feature>
<feature type="transmembrane region" description="Helical" evidence="1">
    <location>
        <begin position="269"/>
        <end position="287"/>
    </location>
</feature>
<proteinExistence type="predicted"/>
<feature type="transmembrane region" description="Helical" evidence="1">
    <location>
        <begin position="111"/>
        <end position="133"/>
    </location>
</feature>
<feature type="transmembrane region" description="Helical" evidence="1">
    <location>
        <begin position="293"/>
        <end position="311"/>
    </location>
</feature>
<evidence type="ECO:0008006" key="5">
    <source>
        <dbReference type="Google" id="ProtNLM"/>
    </source>
</evidence>
<evidence type="ECO:0000313" key="4">
    <source>
        <dbReference type="Proteomes" id="UP001233999"/>
    </source>
</evidence>
<comment type="caution">
    <text evidence="3">The sequence shown here is derived from an EMBL/GenBank/DDBJ whole genome shotgun (WGS) entry which is preliminary data.</text>
</comment>
<dbReference type="GO" id="GO:0016020">
    <property type="term" value="C:membrane"/>
    <property type="evidence" value="ECO:0007669"/>
    <property type="project" value="InterPro"/>
</dbReference>
<sequence>MFILINIIGILFFCLIFKSVSSYEIELGAVNKLVRCPGLYCGRELLQNGSWSGCGACPRGFRANASSACIECDDSPEFYDWLYLGFMAILALVLHWFSIDTAAKRRSFCKEVLILHMCALFEIVTAAVLTLLLSDPMGSLVVRSCRTEKLSDWYTLLHNPNPNYEETLHCTQEAVYPLYTMVFIFYALSIVLMLIVRPWKQGKMSIYAALYFFPILALIQAIFGGLIYYSFPYIVIILSVISNAAHFAFKLDQSMRFLVVSTVTDVRNVVILLGHWLLHAYGIIAITQLEDPVFHSALVALVPLPAVFYILTARFTDPNKLHVD</sequence>
<dbReference type="PANTHER" id="PTHR12740:SF4">
    <property type="entry name" value="JNK1_MAPK8-ASSOCIATED MEMBRANE PROTEIN"/>
    <property type="match status" value="1"/>
</dbReference>
<dbReference type="AlphaFoldDB" id="A0AAD8A153"/>
<accession>A0AAD8A153</accession>
<keyword evidence="1" id="KW-0812">Transmembrane</keyword>
<feature type="signal peptide" evidence="2">
    <location>
        <begin position="1"/>
        <end position="22"/>
    </location>
</feature>
<dbReference type="Proteomes" id="UP001233999">
    <property type="component" value="Unassembled WGS sequence"/>
</dbReference>
<keyword evidence="4" id="KW-1185">Reference proteome</keyword>
<feature type="transmembrane region" description="Helical" evidence="1">
    <location>
        <begin position="176"/>
        <end position="196"/>
    </location>
</feature>
<keyword evidence="1" id="KW-1133">Transmembrane helix</keyword>
<dbReference type="InterPro" id="IPR008485">
    <property type="entry name" value="JAMP"/>
</dbReference>
<dbReference type="PANTHER" id="PTHR12740">
    <property type="entry name" value="JNK1/MAPK8-ASSOCIATED MEMBRANE PROTEIN"/>
    <property type="match status" value="1"/>
</dbReference>
<dbReference type="GO" id="GO:0031625">
    <property type="term" value="F:ubiquitin protein ligase binding"/>
    <property type="evidence" value="ECO:0007669"/>
    <property type="project" value="TreeGrafter"/>
</dbReference>
<name>A0AAD8A153_DIPPU</name>
<reference evidence="3" key="2">
    <citation type="submission" date="2023-05" db="EMBL/GenBank/DDBJ databases">
        <authorList>
            <person name="Fouks B."/>
        </authorList>
    </citation>
    <scope>NUCLEOTIDE SEQUENCE</scope>
    <source>
        <strain evidence="3">Stay&amp;Tobe</strain>
        <tissue evidence="3">Testes</tissue>
    </source>
</reference>
<protein>
    <recommendedName>
        <fullName evidence="5">JNK1/MAPK8-associated membrane protein</fullName>
    </recommendedName>
</protein>
<dbReference type="GO" id="GO:0006986">
    <property type="term" value="P:response to unfolded protein"/>
    <property type="evidence" value="ECO:0007669"/>
    <property type="project" value="InterPro"/>
</dbReference>
<feature type="transmembrane region" description="Helical" evidence="1">
    <location>
        <begin position="233"/>
        <end position="249"/>
    </location>
</feature>
<evidence type="ECO:0000256" key="1">
    <source>
        <dbReference type="SAM" id="Phobius"/>
    </source>
</evidence>